<dbReference type="InterPro" id="IPR036866">
    <property type="entry name" value="RibonucZ/Hydroxyglut_hydro"/>
</dbReference>
<evidence type="ECO:0000313" key="2">
    <source>
        <dbReference type="EMBL" id="KJY60484.1"/>
    </source>
</evidence>
<comment type="caution">
    <text evidence="2">The sequence shown here is derived from an EMBL/GenBank/DDBJ whole genome shotgun (WGS) entry which is preliminary data.</text>
</comment>
<dbReference type="Pfam" id="PF12706">
    <property type="entry name" value="Lactamase_B_2"/>
    <property type="match status" value="1"/>
</dbReference>
<evidence type="ECO:0000259" key="1">
    <source>
        <dbReference type="SMART" id="SM00849"/>
    </source>
</evidence>
<dbReference type="SUPFAM" id="SSF56281">
    <property type="entry name" value="Metallo-hydrolase/oxidoreductase"/>
    <property type="match status" value="1"/>
</dbReference>
<dbReference type="GO" id="GO:0016787">
    <property type="term" value="F:hydrolase activity"/>
    <property type="evidence" value="ECO:0007669"/>
    <property type="project" value="UniProtKB-KW"/>
</dbReference>
<protein>
    <submittedName>
        <fullName evidence="2">Zn-dependent hydrolase, beta-lactamase superfamily</fullName>
    </submittedName>
</protein>
<sequence length="266" mass="29508">MNDTLQVSVLASSSSGNCLYCQTPHQKILIDAGLSGKKIAQLMASIGQDLAQVQALLVTHEHSDHVQGVGVLARRYQLDVYANQKTWSAMAHKIGPIDPAQKHIFPPNSVISLGEMDIESFSVSHDAADPQFYNIHYNGKSFVDLTDTGYVSERVKYIIKNADGILIECNHDLAMLRHGPYPWPLKQRILGDEGHLSNADGAEVLADVIGRRTKNIYLGHLSPHNNYPTLARQTVTQMLQAQDFNVGHDFQLYDTKPQQATKLQLI</sequence>
<dbReference type="PANTHER" id="PTHR47619">
    <property type="entry name" value="METALLO-HYDROLASE YYCJ-RELATED"/>
    <property type="match status" value="1"/>
</dbReference>
<dbReference type="RefSeq" id="WP_046317858.1">
    <property type="nucleotide sequence ID" value="NZ_JBHSZT010000003.1"/>
</dbReference>
<dbReference type="SMART" id="SM00849">
    <property type="entry name" value="Lactamase_B"/>
    <property type="match status" value="1"/>
</dbReference>
<dbReference type="Gene3D" id="3.60.15.10">
    <property type="entry name" value="Ribonuclease Z/Hydroxyacylglutathione hydrolase-like"/>
    <property type="match status" value="1"/>
</dbReference>
<dbReference type="InterPro" id="IPR052533">
    <property type="entry name" value="WalJ/YycJ-like"/>
</dbReference>
<keyword evidence="2" id="KW-0378">Hydrolase</keyword>
<dbReference type="HOGENOM" id="CLU_073253_0_0_9"/>
<feature type="domain" description="Metallo-beta-lactamase" evidence="1">
    <location>
        <begin position="15"/>
        <end position="220"/>
    </location>
</feature>
<dbReference type="EMBL" id="JXJQ01000011">
    <property type="protein sequence ID" value="KJY60484.1"/>
    <property type="molecule type" value="Genomic_DNA"/>
</dbReference>
<reference evidence="2 3" key="1">
    <citation type="submission" date="2015-01" db="EMBL/GenBank/DDBJ databases">
        <title>Comparative genomics of the lactic acid bacteria isolated from the honey bee gut.</title>
        <authorList>
            <person name="Ellegaard K.M."/>
            <person name="Tamarit D."/>
            <person name="Javelind E."/>
            <person name="Olofsson T."/>
            <person name="Andersson S.G."/>
            <person name="Vasquez A."/>
        </authorList>
    </citation>
    <scope>NUCLEOTIDE SEQUENCE [LARGE SCALE GENOMIC DNA]</scope>
    <source>
        <strain evidence="2 3">Bin4</strain>
    </source>
</reference>
<name>A0A0F4LQC1_9LACO</name>
<dbReference type="Proteomes" id="UP000033558">
    <property type="component" value="Unassembled WGS sequence"/>
</dbReference>
<accession>A0A0F4LQC1</accession>
<dbReference type="STRING" id="1218492.JG30_16110"/>
<dbReference type="InterPro" id="IPR058121">
    <property type="entry name" value="WalJ/YycJ"/>
</dbReference>
<proteinExistence type="predicted"/>
<gene>
    <name evidence="2" type="ORF">JG30_16110</name>
</gene>
<dbReference type="PATRIC" id="fig|1218492.5.peg.1669"/>
<dbReference type="AlphaFoldDB" id="A0A0F4LQC1"/>
<keyword evidence="3" id="KW-1185">Reference proteome</keyword>
<dbReference type="OrthoDB" id="9781189at2"/>
<dbReference type="PANTHER" id="PTHR47619:SF1">
    <property type="entry name" value="EXODEOXYRIBONUCLEASE WALJ"/>
    <property type="match status" value="1"/>
</dbReference>
<evidence type="ECO:0000313" key="3">
    <source>
        <dbReference type="Proteomes" id="UP000033558"/>
    </source>
</evidence>
<organism evidence="2 3">
    <name type="scientific">Bombilactobacillus mellifer</name>
    <dbReference type="NCBI Taxonomy" id="1218492"/>
    <lineage>
        <taxon>Bacteria</taxon>
        <taxon>Bacillati</taxon>
        <taxon>Bacillota</taxon>
        <taxon>Bacilli</taxon>
        <taxon>Lactobacillales</taxon>
        <taxon>Lactobacillaceae</taxon>
        <taxon>Bombilactobacillus</taxon>
    </lineage>
</organism>
<dbReference type="CDD" id="cd07733">
    <property type="entry name" value="YycJ-like_MBL-fold"/>
    <property type="match status" value="1"/>
</dbReference>
<dbReference type="InterPro" id="IPR001279">
    <property type="entry name" value="Metallo-B-lactamas"/>
</dbReference>